<reference evidence="2" key="1">
    <citation type="submission" date="2017-02" db="EMBL/GenBank/DDBJ databases">
        <authorList>
            <person name="Rodrigo-Torres L."/>
            <person name="Arahal R.D."/>
            <person name="Lucena T."/>
        </authorList>
    </citation>
    <scope>NUCLEOTIDE SEQUENCE [LARGE SCALE GENOMIC DNA]</scope>
    <source>
        <strain evidence="2">CECT 7878</strain>
    </source>
</reference>
<sequence>MSMSNLYLFPVTEPHSSKLDEAYEVAEDFGIVNQGVSIRVPKFFQYDGASIPSAAYSIIGTPFNPRFMTAAVVHDWLYYTHLLSRSDADQLFYELLRESGVKKVKAILMREAVEAFGHFYWENNEDDLQYLSELKIMIQNDNRLPSEYGL</sequence>
<dbReference type="Pfam" id="PF07087">
    <property type="entry name" value="DUF1353"/>
    <property type="match status" value="1"/>
</dbReference>
<dbReference type="OrthoDB" id="88276at2"/>
<organism evidence="1 2">
    <name type="scientific">Vibrio ruber (strain DSM 16370 / JCM 11486 / BCRC 17186 / CECT 7878 / LMG 23124 / VR1)</name>
    <dbReference type="NCBI Taxonomy" id="1123498"/>
    <lineage>
        <taxon>Bacteria</taxon>
        <taxon>Pseudomonadati</taxon>
        <taxon>Pseudomonadota</taxon>
        <taxon>Gammaproteobacteria</taxon>
        <taxon>Vibrionales</taxon>
        <taxon>Vibrionaceae</taxon>
        <taxon>Vibrio</taxon>
    </lineage>
</organism>
<dbReference type="Proteomes" id="UP000188276">
    <property type="component" value="Unassembled WGS sequence"/>
</dbReference>
<dbReference type="RefSeq" id="WP_159440417.1">
    <property type="nucleotide sequence ID" value="NZ_FULE01000008.1"/>
</dbReference>
<keyword evidence="2" id="KW-1185">Reference proteome</keyword>
<dbReference type="EMBL" id="FULE01000008">
    <property type="protein sequence ID" value="SJN53670.1"/>
    <property type="molecule type" value="Genomic_DNA"/>
</dbReference>
<evidence type="ECO:0008006" key="3">
    <source>
        <dbReference type="Google" id="ProtNLM"/>
    </source>
</evidence>
<evidence type="ECO:0000313" key="1">
    <source>
        <dbReference type="EMBL" id="SJN53670.1"/>
    </source>
</evidence>
<protein>
    <recommendedName>
        <fullName evidence="3">DUF1353 domain-containing protein</fullName>
    </recommendedName>
</protein>
<name>A0A1R4LAS0_VIBR1</name>
<gene>
    <name evidence="1" type="ORF">VR7878_00436</name>
</gene>
<dbReference type="InterPro" id="IPR010767">
    <property type="entry name" value="Phage_CGC-2007_Cje0229"/>
</dbReference>
<accession>A0A1R4LAS0</accession>
<evidence type="ECO:0000313" key="2">
    <source>
        <dbReference type="Proteomes" id="UP000188276"/>
    </source>
</evidence>
<proteinExistence type="predicted"/>
<dbReference type="AlphaFoldDB" id="A0A1R4LAS0"/>